<feature type="transmembrane region" description="Helical" evidence="1">
    <location>
        <begin position="179"/>
        <end position="200"/>
    </location>
</feature>
<dbReference type="NCBIfam" id="TIGR01906">
    <property type="entry name" value="integ_TIGR01906"/>
    <property type="match status" value="1"/>
</dbReference>
<name>A0AAX2ZCU2_9FIRM</name>
<gene>
    <name evidence="2" type="ORF">JW646_11085</name>
</gene>
<dbReference type="EMBL" id="CP081135">
    <property type="protein sequence ID" value="UEL46197.1"/>
    <property type="molecule type" value="Genomic_DNA"/>
</dbReference>
<keyword evidence="1" id="KW-0472">Membrane</keyword>
<dbReference type="RefSeq" id="WP_228415216.1">
    <property type="nucleotide sequence ID" value="NZ_CP081135.1"/>
</dbReference>
<dbReference type="InterPro" id="IPR010178">
    <property type="entry name" value="Lit"/>
</dbReference>
<evidence type="ECO:0000256" key="1">
    <source>
        <dbReference type="SAM" id="Phobius"/>
    </source>
</evidence>
<accession>A0AAX2ZCU2</accession>
<dbReference type="AlphaFoldDB" id="A0AAX2ZCU2"/>
<evidence type="ECO:0000313" key="2">
    <source>
        <dbReference type="EMBL" id="UEL46197.1"/>
    </source>
</evidence>
<proteinExistence type="predicted"/>
<reference evidence="2 3" key="1">
    <citation type="journal article" date="2023" name="Int. J. Syst. Evol. Microbiol.">
        <title>Terrisporobacter hibernicus sp. nov., isolated from bovine faeces in Northern Ireland.</title>
        <authorList>
            <person name="Mitchell M."/>
            <person name="Nguyen S.V."/>
            <person name="Connor M."/>
            <person name="Fairley D.J."/>
            <person name="Donoghue O."/>
            <person name="Marshall H."/>
            <person name="Koolman L."/>
            <person name="McMullan G."/>
            <person name="Schaffer K.E."/>
            <person name="McGrath J.W."/>
            <person name="Fanning S."/>
        </authorList>
    </citation>
    <scope>NUCLEOTIDE SEQUENCE [LARGE SCALE GENOMIC DNA]</scope>
    <source>
        <strain evidence="2 3">MCA3</strain>
    </source>
</reference>
<evidence type="ECO:0000313" key="3">
    <source>
        <dbReference type="Proteomes" id="UP001198983"/>
    </source>
</evidence>
<organism evidence="2 3">
    <name type="scientific">Terrisporobacter hibernicus</name>
    <dbReference type="NCBI Taxonomy" id="2813371"/>
    <lineage>
        <taxon>Bacteria</taxon>
        <taxon>Bacillati</taxon>
        <taxon>Bacillota</taxon>
        <taxon>Clostridia</taxon>
        <taxon>Peptostreptococcales</taxon>
        <taxon>Peptostreptococcaceae</taxon>
        <taxon>Terrisporobacter</taxon>
    </lineage>
</organism>
<sequence length="210" mass="24592">MKKLLNILISFSLAIFIISGSVILGLRCKSLYYYDVKELNISEMSGFTEEEIKQNYDYLIDYNLNKNVEEFHLPTIKYSKEGKIHFEEVRNIFQIVKKVFYISGLISVLGVILSIKNKNMKFLNTASIMTILLPIITAIPLMINFNYFFIKFHETVFSNDYWIFDPSIDPVINMLPQDVFFHIGIFILAIILMISILLQISYKVLNKRYK</sequence>
<feature type="transmembrane region" description="Helical" evidence="1">
    <location>
        <begin position="127"/>
        <end position="150"/>
    </location>
</feature>
<dbReference type="KEGG" id="tem:JW646_11085"/>
<dbReference type="Pfam" id="PF07314">
    <property type="entry name" value="Lit"/>
    <property type="match status" value="1"/>
</dbReference>
<keyword evidence="1" id="KW-1133">Transmembrane helix</keyword>
<feature type="transmembrane region" description="Helical" evidence="1">
    <location>
        <begin position="99"/>
        <end position="115"/>
    </location>
</feature>
<feature type="transmembrane region" description="Helical" evidence="1">
    <location>
        <begin position="7"/>
        <end position="26"/>
    </location>
</feature>
<protein>
    <submittedName>
        <fullName evidence="2">TIGR01906 family membrane protein</fullName>
    </submittedName>
</protein>
<keyword evidence="3" id="KW-1185">Reference proteome</keyword>
<keyword evidence="1" id="KW-0812">Transmembrane</keyword>
<dbReference type="Proteomes" id="UP001198983">
    <property type="component" value="Chromosome"/>
</dbReference>